<organism evidence="3">
    <name type="scientific">Oscillatoriales cyanobacterium SpSt-418</name>
    <dbReference type="NCBI Taxonomy" id="2282169"/>
    <lineage>
        <taxon>Bacteria</taxon>
        <taxon>Bacillati</taxon>
        <taxon>Cyanobacteriota</taxon>
        <taxon>Cyanophyceae</taxon>
        <taxon>Oscillatoriophycideae</taxon>
        <taxon>Oscillatoriales</taxon>
    </lineage>
</organism>
<evidence type="ECO:0000313" key="3">
    <source>
        <dbReference type="EMBL" id="HFM98546.1"/>
    </source>
</evidence>
<feature type="compositionally biased region" description="Polar residues" evidence="1">
    <location>
        <begin position="99"/>
        <end position="125"/>
    </location>
</feature>
<comment type="caution">
    <text evidence="3">The sequence shown here is derived from an EMBL/GenBank/DDBJ whole genome shotgun (WGS) entry which is preliminary data.</text>
</comment>
<keyword evidence="2" id="KW-0732">Signal</keyword>
<feature type="region of interest" description="Disordered" evidence="1">
    <location>
        <begin position="77"/>
        <end position="125"/>
    </location>
</feature>
<feature type="signal peptide" evidence="2">
    <location>
        <begin position="1"/>
        <end position="20"/>
    </location>
</feature>
<protein>
    <recommendedName>
        <fullName evidence="4">Lipoprotein</fullName>
    </recommendedName>
</protein>
<dbReference type="EMBL" id="DSRU01000179">
    <property type="protein sequence ID" value="HFM98546.1"/>
    <property type="molecule type" value="Genomic_DNA"/>
</dbReference>
<sequence>MPRKFAVVTLAIAALLPITACGPRSESDWLGGYRPGWRDENAYPIGDRPRSQQEQWQRRQLGDVCCNNNVQREPEWNYAPEAQRVPPEQVLSEPRYGGASQTVNAPQYSEPVQTSTEPSFANQYP</sequence>
<gene>
    <name evidence="3" type="ORF">ENR64_12490</name>
</gene>
<proteinExistence type="predicted"/>
<name>A0A7C3KE83_9CYAN</name>
<accession>A0A7C3KE83</accession>
<feature type="chain" id="PRO_5028055072" description="Lipoprotein" evidence="2">
    <location>
        <begin position="21"/>
        <end position="125"/>
    </location>
</feature>
<evidence type="ECO:0000256" key="1">
    <source>
        <dbReference type="SAM" id="MobiDB-lite"/>
    </source>
</evidence>
<reference evidence="3" key="1">
    <citation type="journal article" date="2020" name="mSystems">
        <title>Genome- and Community-Level Interaction Insights into Carbon Utilization and Element Cycling Functions of Hydrothermarchaeota in Hydrothermal Sediment.</title>
        <authorList>
            <person name="Zhou Z."/>
            <person name="Liu Y."/>
            <person name="Xu W."/>
            <person name="Pan J."/>
            <person name="Luo Z.H."/>
            <person name="Li M."/>
        </authorList>
    </citation>
    <scope>NUCLEOTIDE SEQUENCE [LARGE SCALE GENOMIC DNA]</scope>
    <source>
        <strain evidence="3">SpSt-418</strain>
    </source>
</reference>
<evidence type="ECO:0000256" key="2">
    <source>
        <dbReference type="SAM" id="SignalP"/>
    </source>
</evidence>
<evidence type="ECO:0008006" key="4">
    <source>
        <dbReference type="Google" id="ProtNLM"/>
    </source>
</evidence>
<dbReference type="AlphaFoldDB" id="A0A7C3KE83"/>